<evidence type="ECO:0000313" key="3">
    <source>
        <dbReference type="Proteomes" id="UP000315953"/>
    </source>
</evidence>
<dbReference type="InterPro" id="IPR010982">
    <property type="entry name" value="Lambda_DNA-bd_dom_sf"/>
</dbReference>
<feature type="domain" description="HTH cro/C1-type" evidence="1">
    <location>
        <begin position="6"/>
        <end position="60"/>
    </location>
</feature>
<organism evidence="2 3">
    <name type="scientific">Dolosigranulum pigrum</name>
    <dbReference type="NCBI Taxonomy" id="29394"/>
    <lineage>
        <taxon>Bacteria</taxon>
        <taxon>Bacillati</taxon>
        <taxon>Bacillota</taxon>
        <taxon>Bacilli</taxon>
        <taxon>Lactobacillales</taxon>
        <taxon>Carnobacteriaceae</taxon>
        <taxon>Dolosigranulum</taxon>
    </lineage>
</organism>
<dbReference type="RefSeq" id="WP_143333182.1">
    <property type="nucleotide sequence ID" value="NZ_CP041626.1"/>
</dbReference>
<evidence type="ECO:0000313" key="2">
    <source>
        <dbReference type="EMBL" id="QDO91017.1"/>
    </source>
</evidence>
<dbReference type="SUPFAM" id="SSF47413">
    <property type="entry name" value="lambda repressor-like DNA-binding domains"/>
    <property type="match status" value="1"/>
</dbReference>
<dbReference type="InterPro" id="IPR001387">
    <property type="entry name" value="Cro/C1-type_HTH"/>
</dbReference>
<dbReference type="AlphaFoldDB" id="A0A516GHK7"/>
<gene>
    <name evidence="2" type="ORF">FNV33_02750</name>
</gene>
<dbReference type="KEGG" id="dpm:FNV33_02750"/>
<dbReference type="Gene3D" id="1.10.260.40">
    <property type="entry name" value="lambda repressor-like DNA-binding domains"/>
    <property type="match status" value="1"/>
</dbReference>
<dbReference type="Pfam" id="PF01381">
    <property type="entry name" value="HTH_3"/>
    <property type="match status" value="1"/>
</dbReference>
<sequence>MNPNKLKEIRRKNSVTQNMLANLLNVSQKTISCWENRMVIPKPYYMQKMEDYFQVPKEEIFYTLYYQKS</sequence>
<reference evidence="2 3" key="1">
    <citation type="submission" date="2019-07" db="EMBL/GenBank/DDBJ databases">
        <title>Genome assembly of a nasal isolate of Dolosigranulum pigrum from a chronic sinusitis patient.</title>
        <authorList>
            <person name="Baig S."/>
            <person name="Overballe-Petersen S."/>
            <person name="Kaspar U."/>
            <person name="Rendboe A."/>
            <person name="de Man T."/>
            <person name="Liu C."/>
            <person name="Price L.B."/>
            <person name="Stegger M."/>
            <person name="Becker K."/>
            <person name="Skytt Andersen P."/>
        </authorList>
    </citation>
    <scope>NUCLEOTIDE SEQUENCE [LARGE SCALE GENOMIC DNA]</scope>
    <source>
        <strain evidence="2 3">83VPs-KB5</strain>
    </source>
</reference>
<accession>A0A516GHK7</accession>
<name>A0A516GHK7_9LACT</name>
<dbReference type="SMART" id="SM00530">
    <property type="entry name" value="HTH_XRE"/>
    <property type="match status" value="1"/>
</dbReference>
<dbReference type="CDD" id="cd00093">
    <property type="entry name" value="HTH_XRE"/>
    <property type="match status" value="1"/>
</dbReference>
<proteinExistence type="predicted"/>
<evidence type="ECO:0000259" key="1">
    <source>
        <dbReference type="PROSITE" id="PS50943"/>
    </source>
</evidence>
<dbReference type="EMBL" id="CP041626">
    <property type="protein sequence ID" value="QDO91017.1"/>
    <property type="molecule type" value="Genomic_DNA"/>
</dbReference>
<protein>
    <submittedName>
        <fullName evidence="2">Helix-turn-helix transcriptional regulator</fullName>
    </submittedName>
</protein>
<dbReference type="PROSITE" id="PS50943">
    <property type="entry name" value="HTH_CROC1"/>
    <property type="match status" value="1"/>
</dbReference>
<dbReference type="Proteomes" id="UP000315953">
    <property type="component" value="Chromosome"/>
</dbReference>
<dbReference type="GO" id="GO:0003677">
    <property type="term" value="F:DNA binding"/>
    <property type="evidence" value="ECO:0007669"/>
    <property type="project" value="InterPro"/>
</dbReference>